<feature type="transmembrane region" description="Helical" evidence="6">
    <location>
        <begin position="352"/>
        <end position="371"/>
    </location>
</feature>
<dbReference type="RefSeq" id="WP_200106808.1">
    <property type="nucleotide sequence ID" value="NZ_JAEHFV010000005.1"/>
</dbReference>
<evidence type="ECO:0000256" key="4">
    <source>
        <dbReference type="ARBA" id="ARBA00022989"/>
    </source>
</evidence>
<evidence type="ECO:0000259" key="8">
    <source>
        <dbReference type="Pfam" id="PF13567"/>
    </source>
</evidence>
<keyword evidence="5 6" id="KW-0472">Membrane</keyword>
<protein>
    <submittedName>
        <fullName evidence="9">ComEC family competence protein</fullName>
    </submittedName>
</protein>
<evidence type="ECO:0000256" key="3">
    <source>
        <dbReference type="ARBA" id="ARBA00022692"/>
    </source>
</evidence>
<evidence type="ECO:0000313" key="9">
    <source>
        <dbReference type="EMBL" id="MBK0370676.1"/>
    </source>
</evidence>
<dbReference type="AlphaFoldDB" id="A0A934PM26"/>
<dbReference type="Proteomes" id="UP000609172">
    <property type="component" value="Unassembled WGS sequence"/>
</dbReference>
<comment type="caution">
    <text evidence="9">The sequence shown here is derived from an EMBL/GenBank/DDBJ whole genome shotgun (WGS) entry which is preliminary data.</text>
</comment>
<name>A0A934PM26_9FLAO</name>
<feature type="transmembrane region" description="Helical" evidence="6">
    <location>
        <begin position="505"/>
        <end position="522"/>
    </location>
</feature>
<feature type="transmembrane region" description="Helical" evidence="6">
    <location>
        <begin position="31"/>
        <end position="49"/>
    </location>
</feature>
<accession>A0A934PM26</accession>
<dbReference type="PANTHER" id="PTHR30619:SF1">
    <property type="entry name" value="RECOMBINATION PROTEIN 2"/>
    <property type="match status" value="1"/>
</dbReference>
<dbReference type="EMBL" id="JAEHFV010000005">
    <property type="protein sequence ID" value="MBK0370676.1"/>
    <property type="molecule type" value="Genomic_DNA"/>
</dbReference>
<dbReference type="NCBIfam" id="TIGR00360">
    <property type="entry name" value="ComEC_N-term"/>
    <property type="match status" value="1"/>
</dbReference>
<dbReference type="Pfam" id="PF03772">
    <property type="entry name" value="Competence"/>
    <property type="match status" value="1"/>
</dbReference>
<feature type="transmembrane region" description="Helical" evidence="6">
    <location>
        <begin position="7"/>
        <end position="25"/>
    </location>
</feature>
<feature type="transmembrane region" description="Helical" evidence="6">
    <location>
        <begin position="479"/>
        <end position="498"/>
    </location>
</feature>
<evidence type="ECO:0000259" key="7">
    <source>
        <dbReference type="Pfam" id="PF03772"/>
    </source>
</evidence>
<evidence type="ECO:0000256" key="5">
    <source>
        <dbReference type="ARBA" id="ARBA00023136"/>
    </source>
</evidence>
<dbReference type="GO" id="GO:0005886">
    <property type="term" value="C:plasma membrane"/>
    <property type="evidence" value="ECO:0007669"/>
    <property type="project" value="UniProtKB-SubCell"/>
</dbReference>
<feature type="transmembrane region" description="Helical" evidence="6">
    <location>
        <begin position="257"/>
        <end position="276"/>
    </location>
</feature>
<dbReference type="PANTHER" id="PTHR30619">
    <property type="entry name" value="DNA INTERNALIZATION/COMPETENCE PROTEIN COMEC/REC2"/>
    <property type="match status" value="1"/>
</dbReference>
<proteinExistence type="predicted"/>
<dbReference type="Pfam" id="PF13567">
    <property type="entry name" value="DUF4131"/>
    <property type="match status" value="1"/>
</dbReference>
<gene>
    <name evidence="9" type="ORF">I5M07_12625</name>
</gene>
<organism evidence="9 10">
    <name type="scientific">Flavobacterium agrisoli</name>
    <dbReference type="NCBI Taxonomy" id="2793066"/>
    <lineage>
        <taxon>Bacteria</taxon>
        <taxon>Pseudomonadati</taxon>
        <taxon>Bacteroidota</taxon>
        <taxon>Flavobacteriia</taxon>
        <taxon>Flavobacteriales</taxon>
        <taxon>Flavobacteriaceae</taxon>
        <taxon>Flavobacterium</taxon>
    </lineage>
</organism>
<keyword evidence="10" id="KW-1185">Reference proteome</keyword>
<comment type="subcellular location">
    <subcellularLocation>
        <location evidence="1">Cell membrane</location>
        <topology evidence="1">Multi-pass membrane protein</topology>
    </subcellularLocation>
</comment>
<reference evidence="9" key="1">
    <citation type="submission" date="2020-12" db="EMBL/GenBank/DDBJ databases">
        <title>Bacterial novel species Flavobacterium sp. SE-1-e isolated from soil.</title>
        <authorList>
            <person name="Jung H.-Y."/>
        </authorList>
    </citation>
    <scope>NUCLEOTIDE SEQUENCE</scope>
    <source>
        <strain evidence="9">SE-1-e</strain>
    </source>
</reference>
<feature type="domain" description="DUF4131" evidence="8">
    <location>
        <begin position="31"/>
        <end position="191"/>
    </location>
</feature>
<feature type="transmembrane region" description="Helical" evidence="6">
    <location>
        <begin position="383"/>
        <end position="407"/>
    </location>
</feature>
<feature type="transmembrane region" description="Helical" evidence="6">
    <location>
        <begin position="283"/>
        <end position="301"/>
    </location>
</feature>
<dbReference type="InterPro" id="IPR025405">
    <property type="entry name" value="DUF4131"/>
</dbReference>
<sequence>MKFLHFPLTLFVCCFIIGIIIEHHFHLPTQLPTYVIISGILLFAFATICSKLTKSITCFQYIPLLCALFLGITCQKLQNKSNHKEHYTHFEKVYSTYSHIQISIKEKIKSNGYTDNYIVFIHSINGKKANGKILLKIKKEGQNLNLQSGKAVLINGKIDVISKAKNPFQFDYGTYLKNKNIFGQIKTSKSKLLITKKITKNSWYYAHLFREKIITKLNQKGLNDESLPIATALLLGQRHDINPDIVKEYQNAGATHILAVSGLHVGFIMLFFGFLLKQIPNQFGIAKLLILLAILSGFAIVTGLSPSILRATIMFSFIAIADYLKRPTNIYHTLLLSAFFILLFDSNSLYDVGFQLSYCAVFFIVWMQPLFKSIYTSKNKIITNLIDSFGVTLAAQIGTLPVTLYYFHQFPGLFLITNLVVIPLVSVIMFVGILTIILAVLGILPELLVWLLKVLIEFLNQFVAWIAHFKQFVFTDISFSIGLLLASYLFIFTFILFCKNKKIHTFIYCVIALISLQSIYIYQKYEQENGTELILFNDYKNTIISLKKGTEITLYSPNKINYLNWNIHNYMTQHSYKIQARPFVNFIYHNQSKIMVIDSSSVYLKNVNPDVLLLVQSPKINLERVIEETRPKQVLADYSNYTAVIQKWKKTCTKLKIPFHATNEIGFYRKP</sequence>
<keyword evidence="3 6" id="KW-0812">Transmembrane</keyword>
<feature type="transmembrane region" description="Helical" evidence="6">
    <location>
        <begin position="329"/>
        <end position="346"/>
    </location>
</feature>
<dbReference type="InterPro" id="IPR004477">
    <property type="entry name" value="ComEC_N"/>
</dbReference>
<feature type="domain" description="ComEC/Rec2-related protein" evidence="7">
    <location>
        <begin position="233"/>
        <end position="497"/>
    </location>
</feature>
<feature type="transmembrane region" description="Helical" evidence="6">
    <location>
        <begin position="447"/>
        <end position="467"/>
    </location>
</feature>
<evidence type="ECO:0000256" key="6">
    <source>
        <dbReference type="SAM" id="Phobius"/>
    </source>
</evidence>
<evidence type="ECO:0000256" key="1">
    <source>
        <dbReference type="ARBA" id="ARBA00004651"/>
    </source>
</evidence>
<dbReference type="InterPro" id="IPR052159">
    <property type="entry name" value="Competence_DNA_uptake"/>
</dbReference>
<feature type="transmembrane region" description="Helical" evidence="6">
    <location>
        <begin position="413"/>
        <end position="440"/>
    </location>
</feature>
<keyword evidence="4 6" id="KW-1133">Transmembrane helix</keyword>
<keyword evidence="2" id="KW-1003">Cell membrane</keyword>
<evidence type="ECO:0000313" key="10">
    <source>
        <dbReference type="Proteomes" id="UP000609172"/>
    </source>
</evidence>
<evidence type="ECO:0000256" key="2">
    <source>
        <dbReference type="ARBA" id="ARBA00022475"/>
    </source>
</evidence>